<dbReference type="EMBL" id="SDMP01000012">
    <property type="protein sequence ID" value="RYR24812.1"/>
    <property type="molecule type" value="Genomic_DNA"/>
</dbReference>
<dbReference type="PANTHER" id="PTHR35512:SF1">
    <property type="entry name" value="OS11G0550900 PROTEIN"/>
    <property type="match status" value="1"/>
</dbReference>
<sequence>MQAEMWGVVRGLQIAVANNFKRLIIEMDSSSVFEFVRNSCTASHPYASILIDINIHAQRLDISGWLHTLREANYVVDTLAKKGHTLLFGLHIFDVPPPDISLTLDLDCFGIFYLLLNFGFAASMEEEKGGMWGWVCWRMKGERVRLKGMGGWSLLVLKVGPRAGFLHTWFPSVYGRRCLFAALHYRQSSPFVVDPSQKLGQKTLALPPSVRLSSFPRAPSLQPPFALLPRARRPSSLSAQPRFRRRWLPLTFASSFSRRLGSRSSPFKFARRSPFAFTRRSPFGFAFVWKPRCPASNSATNPRAPPFRRTALFCRRLTNAGTLIWRNTSVDWSPKDLPIIARTAGRLAGRAVGYVQLARGQFDSVMQQTQARQVHKELQDTMAQLDAIRHEIRSISLINPGPMTRGLVDNPDQTSIPNGTKKTEDVGENKSIPLATTNSTPTVIKDSPSNSCNMQSQATTYARLAESAIIKNSLAASSTEPQKIKPELQHTVLPISAESAGLLPNRSASIYPSQNS</sequence>
<feature type="compositionally biased region" description="Polar residues" evidence="1">
    <location>
        <begin position="411"/>
        <end position="420"/>
    </location>
</feature>
<dbReference type="InterPro" id="IPR002156">
    <property type="entry name" value="RNaseH_domain"/>
</dbReference>
<dbReference type="Gene3D" id="3.30.420.10">
    <property type="entry name" value="Ribonuclease H-like superfamily/Ribonuclease H"/>
    <property type="match status" value="1"/>
</dbReference>
<name>A0A445AEH7_ARAHY</name>
<dbReference type="SUPFAM" id="SSF53098">
    <property type="entry name" value="Ribonuclease H-like"/>
    <property type="match status" value="1"/>
</dbReference>
<dbReference type="InterPro" id="IPR044730">
    <property type="entry name" value="RNase_H-like_dom_plant"/>
</dbReference>
<keyword evidence="4" id="KW-1185">Reference proteome</keyword>
<proteinExistence type="predicted"/>
<reference evidence="3 4" key="1">
    <citation type="submission" date="2019-01" db="EMBL/GenBank/DDBJ databases">
        <title>Sequencing of cultivated peanut Arachis hypogaea provides insights into genome evolution and oil improvement.</title>
        <authorList>
            <person name="Chen X."/>
        </authorList>
    </citation>
    <scope>NUCLEOTIDE SEQUENCE [LARGE SCALE GENOMIC DNA]</scope>
    <source>
        <strain evidence="4">cv. Fuhuasheng</strain>
        <tissue evidence="3">Leaves</tissue>
    </source>
</reference>
<accession>A0A445AEH7</accession>
<dbReference type="CDD" id="cd06222">
    <property type="entry name" value="RNase_H_like"/>
    <property type="match status" value="1"/>
</dbReference>
<evidence type="ECO:0000259" key="2">
    <source>
        <dbReference type="Pfam" id="PF13456"/>
    </source>
</evidence>
<feature type="domain" description="RNase H type-1" evidence="2">
    <location>
        <begin position="2"/>
        <end position="82"/>
    </location>
</feature>
<dbReference type="AlphaFoldDB" id="A0A445AEH7"/>
<evidence type="ECO:0000313" key="4">
    <source>
        <dbReference type="Proteomes" id="UP000289738"/>
    </source>
</evidence>
<dbReference type="PANTHER" id="PTHR35512">
    <property type="entry name" value="OS11G0550900 PROTEIN"/>
    <property type="match status" value="1"/>
</dbReference>
<dbReference type="InterPro" id="IPR012337">
    <property type="entry name" value="RNaseH-like_sf"/>
</dbReference>
<dbReference type="GO" id="GO:0003676">
    <property type="term" value="F:nucleic acid binding"/>
    <property type="evidence" value="ECO:0007669"/>
    <property type="project" value="InterPro"/>
</dbReference>
<evidence type="ECO:0000313" key="3">
    <source>
        <dbReference type="EMBL" id="RYR24812.1"/>
    </source>
</evidence>
<evidence type="ECO:0000256" key="1">
    <source>
        <dbReference type="SAM" id="MobiDB-lite"/>
    </source>
</evidence>
<organism evidence="3 4">
    <name type="scientific">Arachis hypogaea</name>
    <name type="common">Peanut</name>
    <dbReference type="NCBI Taxonomy" id="3818"/>
    <lineage>
        <taxon>Eukaryota</taxon>
        <taxon>Viridiplantae</taxon>
        <taxon>Streptophyta</taxon>
        <taxon>Embryophyta</taxon>
        <taxon>Tracheophyta</taxon>
        <taxon>Spermatophyta</taxon>
        <taxon>Magnoliopsida</taxon>
        <taxon>eudicotyledons</taxon>
        <taxon>Gunneridae</taxon>
        <taxon>Pentapetalae</taxon>
        <taxon>rosids</taxon>
        <taxon>fabids</taxon>
        <taxon>Fabales</taxon>
        <taxon>Fabaceae</taxon>
        <taxon>Papilionoideae</taxon>
        <taxon>50 kb inversion clade</taxon>
        <taxon>dalbergioids sensu lato</taxon>
        <taxon>Dalbergieae</taxon>
        <taxon>Pterocarpus clade</taxon>
        <taxon>Arachis</taxon>
    </lineage>
</organism>
<dbReference type="Proteomes" id="UP000289738">
    <property type="component" value="Chromosome B02"/>
</dbReference>
<gene>
    <name evidence="3" type="ORF">Ahy_B02g058355</name>
</gene>
<dbReference type="GO" id="GO:0004523">
    <property type="term" value="F:RNA-DNA hybrid ribonuclease activity"/>
    <property type="evidence" value="ECO:0007669"/>
    <property type="project" value="InterPro"/>
</dbReference>
<dbReference type="InterPro" id="IPR036397">
    <property type="entry name" value="RNaseH_sf"/>
</dbReference>
<feature type="region of interest" description="Disordered" evidence="1">
    <location>
        <begin position="403"/>
        <end position="442"/>
    </location>
</feature>
<protein>
    <recommendedName>
        <fullName evidence="2">RNase H type-1 domain-containing protein</fullName>
    </recommendedName>
</protein>
<dbReference type="Pfam" id="PF13456">
    <property type="entry name" value="RVT_3"/>
    <property type="match status" value="1"/>
</dbReference>
<comment type="caution">
    <text evidence="3">The sequence shown here is derived from an EMBL/GenBank/DDBJ whole genome shotgun (WGS) entry which is preliminary data.</text>
</comment>